<organism evidence="1">
    <name type="scientific">Phlebovirus sp. Be An 416992</name>
    <dbReference type="NCBI Taxonomy" id="439615"/>
    <lineage>
        <taxon>Viruses</taxon>
        <taxon>Riboviria</taxon>
        <taxon>Orthornavirae</taxon>
        <taxon>Negarnaviricota</taxon>
        <taxon>Polyploviricotina</taxon>
        <taxon>Bunyaviricetes</taxon>
        <taxon>Hareavirales</taxon>
        <taxon>Phenuiviridae</taxon>
        <taxon>Phlebovirus</taxon>
    </lineage>
</organism>
<dbReference type="EMBL" id="EF201816">
    <property type="protein sequence ID" value="ABQ23519.1"/>
    <property type="molecule type" value="Genomic_RNA"/>
</dbReference>
<accession>A7KCJ7</accession>
<evidence type="ECO:0000313" key="1">
    <source>
        <dbReference type="EMBL" id="ABQ23519.1"/>
    </source>
</evidence>
<name>A7KCJ7_9VIRU</name>
<protein>
    <submittedName>
        <fullName evidence="1">Nonstructural protein</fullName>
    </submittedName>
</protein>
<reference evidence="1" key="2">
    <citation type="journal article" date="2007" name="J. Gen. Virol.">
        <title>Phylogenetic relationships among sandfly fever group viruses (Phlebovirus: Bunyaviridae) based on the small genome segment.</title>
        <authorList>
            <person name="Xu F."/>
            <person name="Chen H."/>
            <person name="Travassos da Rosa A.P."/>
            <person name="Tesh R.B."/>
            <person name="Xiao S.Y."/>
        </authorList>
    </citation>
    <scope>NUCLEOTIDE SEQUENCE</scope>
    <source>
        <strain evidence="1">Be An 416992</strain>
    </source>
</reference>
<dbReference type="Pfam" id="PF11073">
    <property type="entry name" value="NSs"/>
    <property type="match status" value="1"/>
</dbReference>
<sequence>MNFLYEMPVILSYGGMNTPEAEVGYYPYAGFTTYRVSVHNEMEIPVGTYRQVMDHRDNFEDFYRVGHFPFRWGPGCFNSRVDSQTCPDFDTMLKDMMLFPREAYTRSFLPNISEAISWPLGYPCSEFIQLSNEARSDLSLRSWKSAAATCILRMNPWVSTFDQAFVEAHKMVVAEANNRGLSRMLFPGFDIVKEVAIVQLVRAMNALDIDMTYSRIPTVLTNMLEKHKAVFENENPDLLGNRKWIPSEDTWFDGLNYNGESEFDSSDSDAA</sequence>
<dbReference type="InterPro" id="IPR039434">
    <property type="entry name" value="NSs-like"/>
</dbReference>
<proteinExistence type="predicted"/>
<gene>
    <name evidence="1" type="primary">NS</name>
</gene>
<reference evidence="1" key="1">
    <citation type="submission" date="2006-12" db="EMBL/GenBank/DDBJ databases">
        <authorList>
            <person name="Xiao S.-Y."/>
            <person name="Xu F."/>
            <person name="Tesh R.B."/>
        </authorList>
    </citation>
    <scope>NUCLEOTIDE SEQUENCE</scope>
    <source>
        <strain evidence="1">Be An 416992</strain>
    </source>
</reference>